<protein>
    <recommendedName>
        <fullName evidence="6">Integral membrane protein</fullName>
    </recommendedName>
</protein>
<dbReference type="InterPro" id="IPR037185">
    <property type="entry name" value="EmrE-like"/>
</dbReference>
<keyword evidence="2" id="KW-0472">Membrane</keyword>
<dbReference type="Proteomes" id="UP001057702">
    <property type="component" value="Unassembled WGS sequence"/>
</dbReference>
<name>A0ABT1Q1D6_9ACTN</name>
<dbReference type="PANTHER" id="PTHR40761">
    <property type="entry name" value="CONSERVED INTEGRAL MEMBRANE ALANINE VALINE AND LEUCINE RICH PROTEIN-RELATED"/>
    <property type="match status" value="1"/>
</dbReference>
<feature type="region of interest" description="Disordered" evidence="1">
    <location>
        <begin position="280"/>
        <end position="308"/>
    </location>
</feature>
<dbReference type="RefSeq" id="WP_255921460.1">
    <property type="nucleotide sequence ID" value="NZ_JANFNG010000014.1"/>
</dbReference>
<reference evidence="4" key="1">
    <citation type="submission" date="2022-06" db="EMBL/GenBank/DDBJ databases">
        <title>Draft genome sequence of Streptomyces sp. RB6PN25 isolated from peat swamp forest in Thailand.</title>
        <authorList>
            <person name="Duangmal K."/>
            <person name="Klaysubun C."/>
        </authorList>
    </citation>
    <scope>NUCLEOTIDE SEQUENCE</scope>
    <source>
        <strain evidence="4">RB6PN25</strain>
    </source>
</reference>
<evidence type="ECO:0008006" key="6">
    <source>
        <dbReference type="Google" id="ProtNLM"/>
    </source>
</evidence>
<gene>
    <name evidence="4" type="ORF">NGB36_18575</name>
</gene>
<keyword evidence="2" id="KW-0812">Transmembrane</keyword>
<keyword evidence="2" id="KW-1133">Transmembrane helix</keyword>
<organism evidence="4 5">
    <name type="scientific">Streptomyces humicola</name>
    <dbReference type="NCBI Taxonomy" id="2953240"/>
    <lineage>
        <taxon>Bacteria</taxon>
        <taxon>Bacillati</taxon>
        <taxon>Actinomycetota</taxon>
        <taxon>Actinomycetes</taxon>
        <taxon>Kitasatosporales</taxon>
        <taxon>Streptomycetaceae</taxon>
        <taxon>Streptomyces</taxon>
    </lineage>
</organism>
<dbReference type="EMBL" id="JANFNG010000014">
    <property type="protein sequence ID" value="MCQ4082552.1"/>
    <property type="molecule type" value="Genomic_DNA"/>
</dbReference>
<accession>A0ABT1Q1D6</accession>
<feature type="signal peptide" evidence="3">
    <location>
        <begin position="1"/>
        <end position="25"/>
    </location>
</feature>
<comment type="caution">
    <text evidence="4">The sequence shown here is derived from an EMBL/GenBank/DDBJ whole genome shotgun (WGS) entry which is preliminary data.</text>
</comment>
<feature type="transmembrane region" description="Helical" evidence="2">
    <location>
        <begin position="253"/>
        <end position="273"/>
    </location>
</feature>
<evidence type="ECO:0000256" key="1">
    <source>
        <dbReference type="SAM" id="MobiDB-lite"/>
    </source>
</evidence>
<feature type="transmembrane region" description="Helical" evidence="2">
    <location>
        <begin position="52"/>
        <end position="71"/>
    </location>
</feature>
<evidence type="ECO:0000256" key="3">
    <source>
        <dbReference type="SAM" id="SignalP"/>
    </source>
</evidence>
<feature type="chain" id="PRO_5047214910" description="Integral membrane protein" evidence="3">
    <location>
        <begin position="26"/>
        <end position="308"/>
    </location>
</feature>
<dbReference type="SUPFAM" id="SSF103481">
    <property type="entry name" value="Multidrug resistance efflux transporter EmrE"/>
    <property type="match status" value="1"/>
</dbReference>
<keyword evidence="5" id="KW-1185">Reference proteome</keyword>
<evidence type="ECO:0000256" key="2">
    <source>
        <dbReference type="SAM" id="Phobius"/>
    </source>
</evidence>
<feature type="transmembrane region" description="Helical" evidence="2">
    <location>
        <begin position="78"/>
        <end position="100"/>
    </location>
</feature>
<feature type="compositionally biased region" description="Gly residues" evidence="1">
    <location>
        <begin position="280"/>
        <end position="296"/>
    </location>
</feature>
<keyword evidence="3" id="KW-0732">Signal</keyword>
<feature type="transmembrane region" description="Helical" evidence="2">
    <location>
        <begin position="224"/>
        <end position="246"/>
    </location>
</feature>
<evidence type="ECO:0000313" key="5">
    <source>
        <dbReference type="Proteomes" id="UP001057702"/>
    </source>
</evidence>
<feature type="transmembrane region" description="Helical" evidence="2">
    <location>
        <begin position="137"/>
        <end position="159"/>
    </location>
</feature>
<sequence>MLLGLLCALGSAVCFGTASVMQAVAARRADTGDGGGGGGGVDARLLMRALRQWWYIGGLGLDALGFGMELVALRLVPIYLVGAALAASLAVTAVVASWLLKARLGGAEWAAVGVVCAGLGLLAAASGVEGHGSGSPALRWGTLIAAVLVLAAGAFAGRLPERARAAALGLGAGLGFGVVTVAVRLIPDFAIVGLLTNPATYAVLVGGAAAFALLTTAFQRGSVTAATAGMVIGETFGPALIGVFALGDRTRAGLAGVAVAGYLLAVLGALALARFGEGGEGGEGSASGGVDEGGAETGPPSPTGDHPV</sequence>
<evidence type="ECO:0000313" key="4">
    <source>
        <dbReference type="EMBL" id="MCQ4082552.1"/>
    </source>
</evidence>
<feature type="transmembrane region" description="Helical" evidence="2">
    <location>
        <begin position="165"/>
        <end position="186"/>
    </location>
</feature>
<dbReference type="PANTHER" id="PTHR40761:SF1">
    <property type="entry name" value="CONSERVED INTEGRAL MEMBRANE ALANINE VALINE AND LEUCINE RICH PROTEIN-RELATED"/>
    <property type="match status" value="1"/>
</dbReference>
<feature type="transmembrane region" description="Helical" evidence="2">
    <location>
        <begin position="198"/>
        <end position="218"/>
    </location>
</feature>
<proteinExistence type="predicted"/>
<feature type="transmembrane region" description="Helical" evidence="2">
    <location>
        <begin position="106"/>
        <end position="125"/>
    </location>
</feature>